<evidence type="ECO:0000256" key="8">
    <source>
        <dbReference type="ARBA" id="ARBA00023237"/>
    </source>
</evidence>
<keyword evidence="6" id="KW-0732">Signal</keyword>
<dbReference type="PANTHER" id="PTHR30451:SF8">
    <property type="entry name" value="FIMBRIAL USHER PROTEIN"/>
    <property type="match status" value="1"/>
</dbReference>
<dbReference type="AlphaFoldDB" id="A0A2X2HC03"/>
<dbReference type="GeneID" id="74952460"/>
<dbReference type="GO" id="GO:0009279">
    <property type="term" value="C:cell outer membrane"/>
    <property type="evidence" value="ECO:0007669"/>
    <property type="project" value="UniProtKB-SubCell"/>
</dbReference>
<dbReference type="InterPro" id="IPR000015">
    <property type="entry name" value="Fimb_usher"/>
</dbReference>
<dbReference type="Gene3D" id="2.60.40.2070">
    <property type="match status" value="1"/>
</dbReference>
<organism evidence="10 11">
    <name type="scientific">Serratia quinivorans</name>
    <dbReference type="NCBI Taxonomy" id="137545"/>
    <lineage>
        <taxon>Bacteria</taxon>
        <taxon>Pseudomonadati</taxon>
        <taxon>Pseudomonadota</taxon>
        <taxon>Gammaproteobacteria</taxon>
        <taxon>Enterobacterales</taxon>
        <taxon>Yersiniaceae</taxon>
        <taxon>Serratia</taxon>
    </lineage>
</organism>
<dbReference type="InterPro" id="IPR025885">
    <property type="entry name" value="PapC_N"/>
</dbReference>
<dbReference type="RefSeq" id="WP_112364191.1">
    <property type="nucleotide sequence ID" value="NZ_CAMKUF010000003.1"/>
</dbReference>
<dbReference type="EMBL" id="UGYN01000002">
    <property type="protein sequence ID" value="SUI69805.1"/>
    <property type="molecule type" value="Genomic_DNA"/>
</dbReference>
<comment type="similarity">
    <text evidence="2">Belongs to the fimbrial export usher family.</text>
</comment>
<comment type="subcellular location">
    <subcellularLocation>
        <location evidence="1">Cell outer membrane</location>
        <topology evidence="1">Multi-pass membrane protein</topology>
    </subcellularLocation>
</comment>
<dbReference type="PANTHER" id="PTHR30451">
    <property type="entry name" value="OUTER MEMBRANE USHER PROTEIN"/>
    <property type="match status" value="1"/>
</dbReference>
<dbReference type="Gene3D" id="3.10.20.410">
    <property type="match status" value="1"/>
</dbReference>
<reference evidence="10 11" key="1">
    <citation type="submission" date="2018-06" db="EMBL/GenBank/DDBJ databases">
        <authorList>
            <consortium name="Pathogen Informatics"/>
            <person name="Doyle S."/>
        </authorList>
    </citation>
    <scope>NUCLEOTIDE SEQUENCE [LARGE SCALE GENOMIC DNA]</scope>
    <source>
        <strain evidence="10 11">NCTC11544</strain>
    </source>
</reference>
<evidence type="ECO:0000313" key="11">
    <source>
        <dbReference type="Proteomes" id="UP000255529"/>
    </source>
</evidence>
<evidence type="ECO:0000256" key="5">
    <source>
        <dbReference type="ARBA" id="ARBA00022692"/>
    </source>
</evidence>
<dbReference type="SUPFAM" id="SSF141729">
    <property type="entry name" value="FimD N-terminal domain-like"/>
    <property type="match status" value="1"/>
</dbReference>
<evidence type="ECO:0000256" key="4">
    <source>
        <dbReference type="ARBA" id="ARBA00022452"/>
    </source>
</evidence>
<dbReference type="GO" id="GO:0009297">
    <property type="term" value="P:pilus assembly"/>
    <property type="evidence" value="ECO:0007669"/>
    <property type="project" value="InterPro"/>
</dbReference>
<dbReference type="InterPro" id="IPR043142">
    <property type="entry name" value="PapC-like_C_sf"/>
</dbReference>
<keyword evidence="7" id="KW-0472">Membrane</keyword>
<proteinExistence type="inferred from homology"/>
<evidence type="ECO:0000256" key="1">
    <source>
        <dbReference type="ARBA" id="ARBA00004571"/>
    </source>
</evidence>
<dbReference type="InterPro" id="IPR042186">
    <property type="entry name" value="FimD_plug_dom"/>
</dbReference>
<evidence type="ECO:0000256" key="6">
    <source>
        <dbReference type="ARBA" id="ARBA00022729"/>
    </source>
</evidence>
<accession>A0A2X2HC03</accession>
<dbReference type="Gene3D" id="2.60.40.3110">
    <property type="match status" value="1"/>
</dbReference>
<keyword evidence="8" id="KW-0998">Cell outer membrane</keyword>
<feature type="domain" description="PapC N-terminal" evidence="9">
    <location>
        <begin position="26"/>
        <end position="163"/>
    </location>
</feature>
<protein>
    <submittedName>
        <fullName evidence="10">Heat shock protein E</fullName>
    </submittedName>
</protein>
<evidence type="ECO:0000256" key="2">
    <source>
        <dbReference type="ARBA" id="ARBA00008064"/>
    </source>
</evidence>
<evidence type="ECO:0000256" key="3">
    <source>
        <dbReference type="ARBA" id="ARBA00022448"/>
    </source>
</evidence>
<dbReference type="Pfam" id="PF00577">
    <property type="entry name" value="Usher"/>
    <property type="match status" value="1"/>
</dbReference>
<gene>
    <name evidence="10" type="primary">htrE_1</name>
    <name evidence="10" type="ORF">NCTC11544_03071</name>
</gene>
<keyword evidence="5" id="KW-0812">Transmembrane</keyword>
<evidence type="ECO:0000313" key="10">
    <source>
        <dbReference type="EMBL" id="SUI69805.1"/>
    </source>
</evidence>
<evidence type="ECO:0000259" key="9">
    <source>
        <dbReference type="Pfam" id="PF13954"/>
    </source>
</evidence>
<name>A0A2X2HC03_9GAMM</name>
<dbReference type="Gene3D" id="2.60.40.2610">
    <property type="entry name" value="Outer membrane usher protein FimD, plug domain"/>
    <property type="match status" value="1"/>
</dbReference>
<evidence type="ECO:0000256" key="7">
    <source>
        <dbReference type="ARBA" id="ARBA00023136"/>
    </source>
</evidence>
<dbReference type="GO" id="GO:0015473">
    <property type="term" value="F:fimbrial usher porin activity"/>
    <property type="evidence" value="ECO:0007669"/>
    <property type="project" value="InterPro"/>
</dbReference>
<dbReference type="InterPro" id="IPR037224">
    <property type="entry name" value="PapC_N_sf"/>
</dbReference>
<dbReference type="Proteomes" id="UP000255529">
    <property type="component" value="Unassembled WGS sequence"/>
</dbReference>
<dbReference type="Pfam" id="PF13954">
    <property type="entry name" value="PapC_N"/>
    <property type="match status" value="1"/>
</dbReference>
<keyword evidence="10" id="KW-0346">Stress response</keyword>
<sequence>MNRDLSVVALGFIPTAIGAQQANITQFDTETLKALGVSATVGDYFREAARFSPGNNEVMLIVNGTKRGSVEAKFDAQGKLCAGSDLLRKANIAIPAILLAEDDKEQEQQSCPQLDKLLPGSNITLQPGKNTVEMLIPPQLLEKGETKRNYIHGGKAVLLNYNVFGLHNRNTMNKTSRYYANLEAGLNAGNWLLRSNGSYTSENSIGHYLHQNAYIQRTFTQQKATLQVGQLNLYGALFSVPMFTGLQWFPEDALTTTEKDTVVSGTAPSPARVEVSQGGMLIYSTLVPAGPFTLSQLPLMSQAIDLEVSVIENSGGRSTFRVASSSFASNFTPTQSGISFATGQIDRFGRNGNTDRSFITGTRTWPLYNSNLTSGALLTQHYVSTGINLDTSLAPHSRAYLRGTWARHSRQSTSGLRTDFGYSQQLTPALSANVSAGFQTQGYRNLMDSAIASQSSGTRRQYNMNLSYSYPLLGSVSLGFSHSETFSGQASNRPVVSWGRAFGQTRVSLTAETGGGEERYYLNVSMPFGQSSANLYARKDGDQTQYGVSTDRQLSDTVGYSISASTSGSQHRQNAYSGSLRLKPRFTQMNLGYSGNSNHTHSLSASMRGAVVHDGEGILFSPEAVQDTFSIVTAPGLANAKVQAPGGLVRTNSKGRALVPSVPPYSDARLALVTKGLPRNAEVRNGSRQFESARGSVSHIAFDVAYQRRVLLQITPSTGQTFAAGTGVMDSQGNYLTVVGSDSDVYLDAESASKEVWLDLGDNKRCLMQYQLDEQPADNDDPYEIVNATCHEGTQ</sequence>
<keyword evidence="4" id="KW-1134">Transmembrane beta strand</keyword>
<keyword evidence="3" id="KW-0813">Transport</keyword>